<evidence type="ECO:0000256" key="2">
    <source>
        <dbReference type="SAM" id="SignalP"/>
    </source>
</evidence>
<proteinExistence type="predicted"/>
<keyword evidence="2" id="KW-0732">Signal</keyword>
<accession>A0ABX8EI04</accession>
<feature type="chain" id="PRO_5047546075" description="Alpha-amylase" evidence="2">
    <location>
        <begin position="29"/>
        <end position="432"/>
    </location>
</feature>
<evidence type="ECO:0000313" key="4">
    <source>
        <dbReference type="Proteomes" id="UP000679307"/>
    </source>
</evidence>
<feature type="signal peptide" evidence="2">
    <location>
        <begin position="1"/>
        <end position="28"/>
    </location>
</feature>
<evidence type="ECO:0008006" key="5">
    <source>
        <dbReference type="Google" id="ProtNLM"/>
    </source>
</evidence>
<keyword evidence="4" id="KW-1185">Reference proteome</keyword>
<dbReference type="RefSeq" id="WP_214058272.1">
    <property type="nucleotide sequence ID" value="NZ_BAAAHS010000206.1"/>
</dbReference>
<organism evidence="3 4">
    <name type="scientific">Nocardioides aquaticus</name>
    <dbReference type="NCBI Taxonomy" id="160826"/>
    <lineage>
        <taxon>Bacteria</taxon>
        <taxon>Bacillati</taxon>
        <taxon>Actinomycetota</taxon>
        <taxon>Actinomycetes</taxon>
        <taxon>Propionibacteriales</taxon>
        <taxon>Nocardioidaceae</taxon>
        <taxon>Nocardioides</taxon>
    </lineage>
</organism>
<evidence type="ECO:0000256" key="1">
    <source>
        <dbReference type="SAM" id="MobiDB-lite"/>
    </source>
</evidence>
<dbReference type="Proteomes" id="UP000679307">
    <property type="component" value="Chromosome"/>
</dbReference>
<sequence>MRSPRLAPLVLLVSVLLLPGLTALPSSAAPSAATAASSAALADQTGKVRGEILGPGGSQPDVRLTWFTEDYEFLGSRRTPGGAYSLTLPVGSYRLQFTDVRPTYDVKRFQPTDVAVEVTVAQTTTKTVRMTPGAAIGGTVRAGAKVAKGARVVVALADERTFSTTADKRGRYALGGIPSGKGYSVFTYDRARTWVAKSTYLRKLVAGTYTAVSPTLRTAGGTLLVDLYTGDGAYDGDPVSVTAVSRTTGQFWVARTRNGSVTFQGLFPGRYRLVVPGLDDYLPAEVNPAVRVRSKRTAFTDATLAVRGASVTGRVVDANRRAATLGRASVRLLDADGDVLDTTTAATDGTFLLDGQLTTQSGLTVVVGPDPNNPYLGQGTSYCRYAEATTPPFGVTTGDQTVLGDVALPHLPDAQQDGEQCHTPAPTPRETP</sequence>
<evidence type="ECO:0000313" key="3">
    <source>
        <dbReference type="EMBL" id="QVT78728.1"/>
    </source>
</evidence>
<name>A0ABX8EI04_9ACTN</name>
<dbReference type="EMBL" id="CP075371">
    <property type="protein sequence ID" value="QVT78728.1"/>
    <property type="molecule type" value="Genomic_DNA"/>
</dbReference>
<gene>
    <name evidence="3" type="ORF">ENKNEFLB_01106</name>
</gene>
<feature type="region of interest" description="Disordered" evidence="1">
    <location>
        <begin position="411"/>
        <end position="432"/>
    </location>
</feature>
<protein>
    <recommendedName>
        <fullName evidence="5">Alpha-amylase</fullName>
    </recommendedName>
</protein>
<reference evidence="3 4" key="1">
    <citation type="submission" date="2021-05" db="EMBL/GenBank/DDBJ databases">
        <title>Complete genome of Nocardioides aquaticus KCTC 9944T isolated from meromictic and hypersaline Ekho Lake, Antarctica.</title>
        <authorList>
            <person name="Hwang K."/>
            <person name="Kim K.M."/>
            <person name="Choe H."/>
        </authorList>
    </citation>
    <scope>NUCLEOTIDE SEQUENCE [LARGE SCALE GENOMIC DNA]</scope>
    <source>
        <strain evidence="3 4">KCTC 9944</strain>
    </source>
</reference>